<organism evidence="1 2">
    <name type="scientific">Merluccius polli</name>
    <name type="common">Benguela hake</name>
    <name type="synonym">Merluccius cadenati</name>
    <dbReference type="NCBI Taxonomy" id="89951"/>
    <lineage>
        <taxon>Eukaryota</taxon>
        <taxon>Metazoa</taxon>
        <taxon>Chordata</taxon>
        <taxon>Craniata</taxon>
        <taxon>Vertebrata</taxon>
        <taxon>Euteleostomi</taxon>
        <taxon>Actinopterygii</taxon>
        <taxon>Neopterygii</taxon>
        <taxon>Teleostei</taxon>
        <taxon>Neoteleostei</taxon>
        <taxon>Acanthomorphata</taxon>
        <taxon>Zeiogadaria</taxon>
        <taxon>Gadariae</taxon>
        <taxon>Gadiformes</taxon>
        <taxon>Gadoidei</taxon>
        <taxon>Merlucciidae</taxon>
        <taxon>Merluccius</taxon>
    </lineage>
</organism>
<gene>
    <name evidence="1" type="ORF">N1851_009419</name>
</gene>
<accession>A0AA47P3X0</accession>
<dbReference type="AlphaFoldDB" id="A0AA47P3X0"/>
<dbReference type="EMBL" id="JAOPHQ010001714">
    <property type="protein sequence ID" value="KAK0149826.1"/>
    <property type="molecule type" value="Genomic_DNA"/>
</dbReference>
<name>A0AA47P3X0_MERPO</name>
<evidence type="ECO:0000313" key="1">
    <source>
        <dbReference type="EMBL" id="KAK0149826.1"/>
    </source>
</evidence>
<proteinExistence type="predicted"/>
<dbReference type="Proteomes" id="UP001174136">
    <property type="component" value="Unassembled WGS sequence"/>
</dbReference>
<reference evidence="1" key="1">
    <citation type="journal article" date="2023" name="Front. Mar. Sci.">
        <title>A new Merluccius polli reference genome to investigate the effects of global change in West African waters.</title>
        <authorList>
            <person name="Mateo J.L."/>
            <person name="Blanco-Fernandez C."/>
            <person name="Garcia-Vazquez E."/>
            <person name="Machado-Schiaffino G."/>
        </authorList>
    </citation>
    <scope>NUCLEOTIDE SEQUENCE</scope>
    <source>
        <strain evidence="1">C29</strain>
        <tissue evidence="1">Fin</tissue>
    </source>
</reference>
<comment type="caution">
    <text evidence="1">The sequence shown here is derived from an EMBL/GenBank/DDBJ whole genome shotgun (WGS) entry which is preliminary data.</text>
</comment>
<keyword evidence="2" id="KW-1185">Reference proteome</keyword>
<sequence>MLCFPEVFPACAVTRAMSRAESKEEEREVETVLPCLPDFPLSVSHSDLRGEQRADPSLEEAFQSVLSASEVENVASGYFIQGGILLRKWMPHDGAYARDIRARAFPISEEEREPWR</sequence>
<evidence type="ECO:0000313" key="2">
    <source>
        <dbReference type="Proteomes" id="UP001174136"/>
    </source>
</evidence>
<protein>
    <submittedName>
        <fullName evidence="1">Uncharacterized protein</fullName>
    </submittedName>
</protein>